<dbReference type="AlphaFoldDB" id="A0A3N0GHV3"/>
<evidence type="ECO:0000256" key="1">
    <source>
        <dbReference type="SAM" id="MobiDB-lite"/>
    </source>
</evidence>
<gene>
    <name evidence="3" type="ORF">EFL26_19800</name>
</gene>
<comment type="caution">
    <text evidence="3">The sequence shown here is derived from an EMBL/GenBank/DDBJ whole genome shotgun (WGS) entry which is preliminary data.</text>
</comment>
<organism evidence="3 4">
    <name type="scientific">Nocardioides pocheonensis</name>
    <dbReference type="NCBI Taxonomy" id="661485"/>
    <lineage>
        <taxon>Bacteria</taxon>
        <taxon>Bacillati</taxon>
        <taxon>Actinomycetota</taxon>
        <taxon>Actinomycetes</taxon>
        <taxon>Propionibacteriales</taxon>
        <taxon>Nocardioidaceae</taxon>
        <taxon>Nocardioides</taxon>
    </lineage>
</organism>
<reference evidence="3 4" key="1">
    <citation type="submission" date="2018-11" db="EMBL/GenBank/DDBJ databases">
        <authorList>
            <person name="Li F."/>
        </authorList>
    </citation>
    <scope>NUCLEOTIDE SEQUENCE [LARGE SCALE GENOMIC DNA]</scope>
    <source>
        <strain evidence="3 4">Gsoil 818</strain>
    </source>
</reference>
<feature type="transmembrane region" description="Helical" evidence="2">
    <location>
        <begin position="41"/>
        <end position="60"/>
    </location>
</feature>
<keyword evidence="2" id="KW-0472">Membrane</keyword>
<accession>A0A3N0GHV3</accession>
<name>A0A3N0GHV3_9ACTN</name>
<keyword evidence="4" id="KW-1185">Reference proteome</keyword>
<proteinExistence type="predicted"/>
<dbReference type="Proteomes" id="UP000279994">
    <property type="component" value="Unassembled WGS sequence"/>
</dbReference>
<evidence type="ECO:0000256" key="2">
    <source>
        <dbReference type="SAM" id="Phobius"/>
    </source>
</evidence>
<evidence type="ECO:0000313" key="4">
    <source>
        <dbReference type="Proteomes" id="UP000279994"/>
    </source>
</evidence>
<dbReference type="EMBL" id="RJSF01000046">
    <property type="protein sequence ID" value="RNM12064.1"/>
    <property type="molecule type" value="Genomic_DNA"/>
</dbReference>
<keyword evidence="2" id="KW-1133">Transmembrane helix</keyword>
<feature type="transmembrane region" description="Helical" evidence="2">
    <location>
        <begin position="12"/>
        <end position="29"/>
    </location>
</feature>
<dbReference type="Pfam" id="PF10935">
    <property type="entry name" value="DUF2637"/>
    <property type="match status" value="1"/>
</dbReference>
<dbReference type="InterPro" id="IPR021235">
    <property type="entry name" value="DUF2637"/>
</dbReference>
<feature type="compositionally biased region" description="Low complexity" evidence="1">
    <location>
        <begin position="95"/>
        <end position="116"/>
    </location>
</feature>
<evidence type="ECO:0000313" key="3">
    <source>
        <dbReference type="EMBL" id="RNM12064.1"/>
    </source>
</evidence>
<protein>
    <submittedName>
        <fullName evidence="3">DUF2637 domain-containing protein</fullName>
    </submittedName>
</protein>
<feature type="region of interest" description="Disordered" evidence="1">
    <location>
        <begin position="95"/>
        <end position="153"/>
    </location>
</feature>
<sequence length="210" mass="20892">MRSGESGLTSWLLPVSIDGAVVAAVSVLLADSRAGRRPAALTWLLLALGLSASLAANVAAAEPSATARAVAAWPPIALALGIEVLAGLARRGESASSDAEAGSRPPAPGRPASAAETDGINGTRLGAEGAGDMAGTNPAPNRPNGDGPAATRHAGLDDRAAVSVIRALDSASPAGPVSRLQIQKELGCGGSRAARLADLARRPMDGQTRF</sequence>
<dbReference type="OrthoDB" id="3476878at2"/>
<keyword evidence="2" id="KW-0812">Transmembrane</keyword>
<dbReference type="RefSeq" id="WP_123224644.1">
    <property type="nucleotide sequence ID" value="NZ_RJSF01000046.1"/>
</dbReference>